<dbReference type="SMART" id="SM00720">
    <property type="entry name" value="calpain_III"/>
    <property type="match status" value="1"/>
</dbReference>
<feature type="region of interest" description="Disordered" evidence="7">
    <location>
        <begin position="183"/>
        <end position="202"/>
    </location>
</feature>
<dbReference type="InterPro" id="IPR033883">
    <property type="entry name" value="C2_III"/>
</dbReference>
<evidence type="ECO:0000256" key="7">
    <source>
        <dbReference type="SAM" id="MobiDB-lite"/>
    </source>
</evidence>
<dbReference type="InterPro" id="IPR022684">
    <property type="entry name" value="Calpain_cysteine_protease"/>
</dbReference>
<keyword evidence="4 6" id="KW-0788">Thiol protease</keyword>
<dbReference type="InterPro" id="IPR001300">
    <property type="entry name" value="Peptidase_C2_calpain_cat"/>
</dbReference>
<proteinExistence type="inferred from homology"/>
<dbReference type="PROSITE" id="PS50203">
    <property type="entry name" value="CALPAIN_CAT"/>
    <property type="match status" value="1"/>
</dbReference>
<dbReference type="CDD" id="cd00214">
    <property type="entry name" value="Calpain_III"/>
    <property type="match status" value="1"/>
</dbReference>
<dbReference type="GO" id="GO:0006508">
    <property type="term" value="P:proteolysis"/>
    <property type="evidence" value="ECO:0007669"/>
    <property type="project" value="UniProtKB-KW"/>
</dbReference>
<dbReference type="PANTHER" id="PTHR10183:SF419">
    <property type="entry name" value="CALPAIN CLP-1"/>
    <property type="match status" value="1"/>
</dbReference>
<dbReference type="AlphaFoldDB" id="A0A913HXC7"/>
<dbReference type="GO" id="GO:0005737">
    <property type="term" value="C:cytoplasm"/>
    <property type="evidence" value="ECO:0007669"/>
    <property type="project" value="TreeGrafter"/>
</dbReference>
<evidence type="ECO:0000256" key="1">
    <source>
        <dbReference type="ARBA" id="ARBA00007623"/>
    </source>
</evidence>
<dbReference type="Pfam" id="PF00648">
    <property type="entry name" value="Peptidase_C2"/>
    <property type="match status" value="1"/>
</dbReference>
<name>A0A913HXC7_STRER</name>
<reference evidence="9" key="1">
    <citation type="submission" date="2022-10" db="UniProtKB">
        <authorList>
            <consortium name="WormBaseParasite"/>
        </authorList>
    </citation>
    <scope>IDENTIFICATION</scope>
</reference>
<dbReference type="PANTHER" id="PTHR10183">
    <property type="entry name" value="CALPAIN"/>
    <property type="match status" value="1"/>
</dbReference>
<dbReference type="InterPro" id="IPR000169">
    <property type="entry name" value="Pept_cys_AS"/>
</dbReference>
<dbReference type="InterPro" id="IPR038765">
    <property type="entry name" value="Papain-like_cys_pep_sf"/>
</dbReference>
<sequence length="833" mass="90479">MNCLSCCLNLDYKESNTNKVNQGETVQEGTKQYSKMSNDIEENFSKVELEPDQFNGLIGNIAGNFIRDKVGGGAGDILGGLAGNILSGGGGQGGQGGNDFGNLIGGILGGGGGGGGGGRSSGGYPDRGSSNNHGSNDLSNLLGDLLRNSLNNRGNDYDGNSGHNDKGNEKTRKRDKIASLIGGIFNGDSKSSDNSNNRGSGGGGFNMNDFGGIINSIGGSGGQGGLDVGNLIGSLIGGGGGNRGGYSGGGGNIKTNILRGGVVNLIGDLVGMAGHKFLNIDPATGKMIGSIAGNILFDLGGKDNSLSNIGKVILDNIISGNYKRDVDPYVPPSPRRGGTAPSPYDSTSGIDFYAERDRCLEEKVLFEDPEFPADDSSLFFSKRPDKRVDWLRPGEIVKDPQLIINNQSRFDVIQGELGDCWLLAAAACLTLRDELFYRVVPPDQSFTDNYAGIFHFQFWHYGRWVDVVVDDRLPTHNGELLYMHSRENNEFWSALLEKAYAKLHGSYEALKGGTTSEALEDFTGGLTEFIDINNPPKNLLQMIMTGFELGSLFGCSIEADPYAWEARLPNGLIKGHAYSITACRMVNGPEGKTCILRIRNPWGNESEWNGAWSDGSSEWDYVGDSQRREMGLKFETDGEFWMSFDDFMRNFEKMEICNLGPDVMDEIANMTGVQTSTPKWSPIVHEGQWIANETAGGCRNYLRTFVMNPQYRIQLTDSDPNDDDDLCTVIVAVMQKYRRELKHKGLDNLAIGFAIYDLGRDAGNIDGRLSQNFFASNKSCARSPSFINLREMTARFRVPPGNYVIIPSTFEPNEEASFMLRVFTNGFIESEEL</sequence>
<accession>A0A913HXC7</accession>
<dbReference type="InterPro" id="IPR022682">
    <property type="entry name" value="Calpain_domain_III"/>
</dbReference>
<dbReference type="SMART" id="SM00230">
    <property type="entry name" value="CysPc"/>
    <property type="match status" value="1"/>
</dbReference>
<feature type="region of interest" description="Disordered" evidence="7">
    <location>
        <begin position="152"/>
        <end position="173"/>
    </location>
</feature>
<dbReference type="PRINTS" id="PR00704">
    <property type="entry name" value="CALPAIN"/>
</dbReference>
<dbReference type="SUPFAM" id="SSF49758">
    <property type="entry name" value="Calpain large subunit, middle domain (domain III)"/>
    <property type="match status" value="1"/>
</dbReference>
<feature type="domain" description="Calpain catalytic" evidence="8">
    <location>
        <begin position="365"/>
        <end position="660"/>
    </location>
</feature>
<organism evidence="9">
    <name type="scientific">Strongyloides stercoralis</name>
    <name type="common">Threadworm</name>
    <dbReference type="NCBI Taxonomy" id="6248"/>
    <lineage>
        <taxon>Eukaryota</taxon>
        <taxon>Metazoa</taxon>
        <taxon>Ecdysozoa</taxon>
        <taxon>Nematoda</taxon>
        <taxon>Chromadorea</taxon>
        <taxon>Rhabditida</taxon>
        <taxon>Tylenchina</taxon>
        <taxon>Panagrolaimomorpha</taxon>
        <taxon>Strongyloidoidea</taxon>
        <taxon>Strongyloididae</taxon>
        <taxon>Strongyloides</taxon>
    </lineage>
</organism>
<dbReference type="Pfam" id="PF01067">
    <property type="entry name" value="Calpain_III"/>
    <property type="match status" value="1"/>
</dbReference>
<evidence type="ECO:0000313" key="9">
    <source>
        <dbReference type="WBParaSite" id="SSTP_0000754300.1"/>
    </source>
</evidence>
<feature type="active site" evidence="5 6">
    <location>
        <position position="420"/>
    </location>
</feature>
<dbReference type="WBParaSite" id="SSTP_0000754300.1">
    <property type="protein sequence ID" value="SSTP_0000754300.1"/>
    <property type="gene ID" value="SSTP_0000754300"/>
</dbReference>
<evidence type="ECO:0000256" key="4">
    <source>
        <dbReference type="ARBA" id="ARBA00022807"/>
    </source>
</evidence>
<feature type="compositionally biased region" description="Low complexity" evidence="7">
    <location>
        <begin position="186"/>
        <end position="198"/>
    </location>
</feature>
<feature type="region of interest" description="Disordered" evidence="7">
    <location>
        <begin position="114"/>
        <end position="138"/>
    </location>
</feature>
<dbReference type="CDD" id="cd00044">
    <property type="entry name" value="CysPc"/>
    <property type="match status" value="1"/>
</dbReference>
<keyword evidence="3 6" id="KW-0378">Hydrolase</keyword>
<dbReference type="Gene3D" id="3.90.70.10">
    <property type="entry name" value="Cysteine proteinases"/>
    <property type="match status" value="1"/>
</dbReference>
<comment type="similarity">
    <text evidence="1">Belongs to the peptidase C2 family.</text>
</comment>
<evidence type="ECO:0000256" key="2">
    <source>
        <dbReference type="ARBA" id="ARBA00022670"/>
    </source>
</evidence>
<evidence type="ECO:0000256" key="6">
    <source>
        <dbReference type="PROSITE-ProRule" id="PRU00239"/>
    </source>
</evidence>
<evidence type="ECO:0000256" key="5">
    <source>
        <dbReference type="PIRSR" id="PIRSR622684-1"/>
    </source>
</evidence>
<keyword evidence="2 6" id="KW-0645">Protease</keyword>
<feature type="active site" evidence="5 6">
    <location>
        <position position="576"/>
    </location>
</feature>
<evidence type="ECO:0000259" key="8">
    <source>
        <dbReference type="PROSITE" id="PS50203"/>
    </source>
</evidence>
<dbReference type="InterPro" id="IPR022683">
    <property type="entry name" value="Calpain_III"/>
</dbReference>
<feature type="compositionally biased region" description="Basic and acidic residues" evidence="7">
    <location>
        <begin position="163"/>
        <end position="172"/>
    </location>
</feature>
<dbReference type="InterPro" id="IPR036213">
    <property type="entry name" value="Calpain_III_sf"/>
</dbReference>
<evidence type="ECO:0000256" key="3">
    <source>
        <dbReference type="ARBA" id="ARBA00022801"/>
    </source>
</evidence>
<dbReference type="Gene3D" id="2.60.120.380">
    <property type="match status" value="1"/>
</dbReference>
<feature type="active site" evidence="5 6">
    <location>
        <position position="600"/>
    </location>
</feature>
<dbReference type="PROSITE" id="PS00139">
    <property type="entry name" value="THIOL_PROTEASE_CYS"/>
    <property type="match status" value="1"/>
</dbReference>
<dbReference type="GO" id="GO:0004198">
    <property type="term" value="F:calcium-dependent cysteine-type endopeptidase activity"/>
    <property type="evidence" value="ECO:0007669"/>
    <property type="project" value="InterPro"/>
</dbReference>
<dbReference type="FunFam" id="3.90.70.10:FF:000001">
    <property type="entry name" value="Calpain-1 catalytic subunit"/>
    <property type="match status" value="1"/>
</dbReference>
<dbReference type="FunFam" id="2.60.120.380:FF:000002">
    <property type="entry name" value="calpain-3 isoform X1"/>
    <property type="match status" value="1"/>
</dbReference>
<dbReference type="SUPFAM" id="SSF54001">
    <property type="entry name" value="Cysteine proteinases"/>
    <property type="match status" value="1"/>
</dbReference>
<protein>
    <submittedName>
        <fullName evidence="9">Calpain catalytic domain-containing protein</fullName>
    </submittedName>
</protein>